<feature type="transmembrane region" description="Helical" evidence="10">
    <location>
        <begin position="497"/>
        <end position="514"/>
    </location>
</feature>
<reference evidence="12 13" key="1">
    <citation type="journal article" date="2013" name="Curr. Biol.">
        <title>The Genome of the Foraminiferan Reticulomyxa filosa.</title>
        <authorList>
            <person name="Glockner G."/>
            <person name="Hulsmann N."/>
            <person name="Schleicher M."/>
            <person name="Noegel A.A."/>
            <person name="Eichinger L."/>
            <person name="Gallinger C."/>
            <person name="Pawlowski J."/>
            <person name="Sierra R."/>
            <person name="Euteneuer U."/>
            <person name="Pillet L."/>
            <person name="Moustafa A."/>
            <person name="Platzer M."/>
            <person name="Groth M."/>
            <person name="Szafranski K."/>
            <person name="Schliwa M."/>
        </authorList>
    </citation>
    <scope>NUCLEOTIDE SEQUENCE [LARGE SCALE GENOMIC DNA]</scope>
</reference>
<comment type="subcellular location">
    <subcellularLocation>
        <location evidence="1 10">Endoplasmic reticulum membrane</location>
        <topology evidence="1 10">Multi-pass membrane protein</topology>
    </subcellularLocation>
</comment>
<feature type="transmembrane region" description="Helical" evidence="10">
    <location>
        <begin position="71"/>
        <end position="92"/>
    </location>
</feature>
<feature type="transmembrane region" description="Helical" evidence="10">
    <location>
        <begin position="419"/>
        <end position="452"/>
    </location>
</feature>
<comment type="similarity">
    <text evidence="3 10">Belongs to the ALG6/ALG8 glucosyltransferase family.</text>
</comment>
<dbReference type="Pfam" id="PF03155">
    <property type="entry name" value="Alg6_Alg8"/>
    <property type="match status" value="1"/>
</dbReference>
<evidence type="ECO:0000256" key="10">
    <source>
        <dbReference type="RuleBase" id="RU363110"/>
    </source>
</evidence>
<keyword evidence="6 10" id="KW-0812">Transmembrane</keyword>
<dbReference type="PANTHER" id="PTHR12413">
    <property type="entry name" value="DOLICHYL GLYCOSYLTRANSFERASE"/>
    <property type="match status" value="1"/>
</dbReference>
<comment type="caution">
    <text evidence="12">The sequence shown here is derived from an EMBL/GenBank/DDBJ whole genome shotgun (WGS) entry which is preliminary data.</text>
</comment>
<dbReference type="EMBL" id="ASPP01022075">
    <property type="protein sequence ID" value="ETO11761.1"/>
    <property type="molecule type" value="Genomic_DNA"/>
</dbReference>
<keyword evidence="7 10" id="KW-0256">Endoplasmic reticulum</keyword>
<name>X6MDM2_RETFI</name>
<feature type="transmembrane region" description="Helical" evidence="10">
    <location>
        <begin position="472"/>
        <end position="490"/>
    </location>
</feature>
<dbReference type="AlphaFoldDB" id="X6MDM2"/>
<evidence type="ECO:0000256" key="3">
    <source>
        <dbReference type="ARBA" id="ARBA00008715"/>
    </source>
</evidence>
<keyword evidence="4 10" id="KW-0328">Glycosyltransferase</keyword>
<feature type="transmembrane region" description="Helical" evidence="10">
    <location>
        <begin position="181"/>
        <end position="201"/>
    </location>
</feature>
<dbReference type="GO" id="GO:0042281">
    <property type="term" value="F:dolichyl pyrophosphate Man9GlcNAc2 alpha-1,3-glucosyltransferase activity"/>
    <property type="evidence" value="ECO:0007669"/>
    <property type="project" value="TreeGrafter"/>
</dbReference>
<dbReference type="EC" id="2.4.1.-" evidence="10"/>
<evidence type="ECO:0000256" key="6">
    <source>
        <dbReference type="ARBA" id="ARBA00022692"/>
    </source>
</evidence>
<keyword evidence="9 10" id="KW-0472">Membrane</keyword>
<evidence type="ECO:0000256" key="1">
    <source>
        <dbReference type="ARBA" id="ARBA00004477"/>
    </source>
</evidence>
<feature type="transmembrane region" description="Helical" evidence="10">
    <location>
        <begin position="618"/>
        <end position="640"/>
    </location>
</feature>
<protein>
    <recommendedName>
        <fullName evidence="10">Alpha-1,3-glucosyltransferase</fullName>
        <ecNumber evidence="10">2.4.1.-</ecNumber>
    </recommendedName>
</protein>
<evidence type="ECO:0000256" key="8">
    <source>
        <dbReference type="ARBA" id="ARBA00022989"/>
    </source>
</evidence>
<sequence length="670" mass="76998">MDRLFDCFFHNASSGFNLSLKILNFNYQKKRPLHKGVFFYACDIINLEMSERLFRTHHLLQYFERNNTLQLGVLCISILAVFVRLCVGVGSYSGMHKPPMYGDFEAQRHWMEITSGNKNSSANDLMYWGLDYPPLSAYHSYICGKLAQWLNPAMIALHESRGNESNFTKMFMRMSSVISDALIFFPAFNSLINLFVHRFIVPKKNKTKKNKTRHQQQKNPYVINNNKKKTTDGVLCVLLSPLFILIDHGHFQYNSVCLGLILWSINCMLLDYHLLGCVLFVCALSFKVMALYFAIPFFCYCIGDLLKRQKNGKEIVLHVIMYGVTVIASCAIVFSPWLLLGDNESNSGVKQVLHRMFPLGRGLFEDKVANAWCATNIAMKWREILGNQNMAYISAIVTFLVCLPSSIALLKHTTKKHFIYCLSSCGLAFFLFSYQAIASIFICIYIHIYIYVHEKNVLFPMLPITLLVLETPYFVLGLTCIATFSMLPLLEKDGLIYWYWSLQIIFYGLAGHIQPLHRARPTPFPTDSTLAKQAGPIHDNLHSGDNGSDEDEKDDNGDKKKVKARESGVEYGGDRTPTQWERPDPIRGYYKYWLCVPIVTLLLYLVSKVEFSQKFPDIGTYIIIIFSFANFVLAYFMILFQQINEVLGVSDEMPHFHEYFVPSLRQKKEQ</sequence>
<evidence type="ECO:0000256" key="11">
    <source>
        <dbReference type="SAM" id="MobiDB-lite"/>
    </source>
</evidence>
<gene>
    <name evidence="12" type="ORF">RFI_25615</name>
</gene>
<feature type="transmembrane region" description="Helical" evidence="10">
    <location>
        <begin position="273"/>
        <end position="303"/>
    </location>
</feature>
<evidence type="ECO:0000256" key="7">
    <source>
        <dbReference type="ARBA" id="ARBA00022824"/>
    </source>
</evidence>
<dbReference type="Proteomes" id="UP000023152">
    <property type="component" value="Unassembled WGS sequence"/>
</dbReference>
<feature type="compositionally biased region" description="Basic and acidic residues" evidence="11">
    <location>
        <begin position="556"/>
        <end position="568"/>
    </location>
</feature>
<dbReference type="UniPathway" id="UPA00378"/>
<evidence type="ECO:0000256" key="9">
    <source>
        <dbReference type="ARBA" id="ARBA00023136"/>
    </source>
</evidence>
<proteinExistence type="inferred from homology"/>
<organism evidence="12 13">
    <name type="scientific">Reticulomyxa filosa</name>
    <dbReference type="NCBI Taxonomy" id="46433"/>
    <lineage>
        <taxon>Eukaryota</taxon>
        <taxon>Sar</taxon>
        <taxon>Rhizaria</taxon>
        <taxon>Retaria</taxon>
        <taxon>Foraminifera</taxon>
        <taxon>Monothalamids</taxon>
        <taxon>Reticulomyxidae</taxon>
        <taxon>Reticulomyxa</taxon>
    </lineage>
</organism>
<feature type="region of interest" description="Disordered" evidence="11">
    <location>
        <begin position="539"/>
        <end position="577"/>
    </location>
</feature>
<dbReference type="PANTHER" id="PTHR12413:SF1">
    <property type="entry name" value="DOLICHYL PYROPHOSPHATE MAN9GLCNAC2 ALPHA-1,3-GLUCOSYLTRANSFERASE"/>
    <property type="match status" value="1"/>
</dbReference>
<dbReference type="OrthoDB" id="4983at2759"/>
<keyword evidence="5 10" id="KW-0808">Transferase</keyword>
<evidence type="ECO:0000313" key="13">
    <source>
        <dbReference type="Proteomes" id="UP000023152"/>
    </source>
</evidence>
<dbReference type="InterPro" id="IPR004856">
    <property type="entry name" value="Glyco_trans_ALG6/ALG8"/>
</dbReference>
<evidence type="ECO:0000256" key="4">
    <source>
        <dbReference type="ARBA" id="ARBA00022676"/>
    </source>
</evidence>
<evidence type="ECO:0000256" key="2">
    <source>
        <dbReference type="ARBA" id="ARBA00004922"/>
    </source>
</evidence>
<dbReference type="GO" id="GO:0005789">
    <property type="term" value="C:endoplasmic reticulum membrane"/>
    <property type="evidence" value="ECO:0007669"/>
    <property type="project" value="UniProtKB-SubCell"/>
</dbReference>
<keyword evidence="8 10" id="KW-1133">Transmembrane helix</keyword>
<evidence type="ECO:0000256" key="5">
    <source>
        <dbReference type="ARBA" id="ARBA00022679"/>
    </source>
</evidence>
<comment type="pathway">
    <text evidence="2 10">Protein modification; protein glycosylation.</text>
</comment>
<feature type="transmembrane region" description="Helical" evidence="10">
    <location>
        <begin position="589"/>
        <end position="606"/>
    </location>
</feature>
<feature type="transmembrane region" description="Helical" evidence="10">
    <location>
        <begin position="315"/>
        <end position="339"/>
    </location>
</feature>
<feature type="transmembrane region" description="Helical" evidence="10">
    <location>
        <begin position="390"/>
        <end position="410"/>
    </location>
</feature>
<evidence type="ECO:0000313" key="12">
    <source>
        <dbReference type="EMBL" id="ETO11761.1"/>
    </source>
</evidence>
<accession>X6MDM2</accession>
<keyword evidence="13" id="KW-1185">Reference proteome</keyword>
<feature type="transmembrane region" description="Helical" evidence="10">
    <location>
        <begin position="233"/>
        <end position="253"/>
    </location>
</feature>